<dbReference type="EC" id="3.2.1.4" evidence="7"/>
<feature type="domain" description="Cellulase Ig-like" evidence="9">
    <location>
        <begin position="14"/>
        <end position="98"/>
    </location>
</feature>
<protein>
    <recommendedName>
        <fullName evidence="7">Endoglucanase</fullName>
        <ecNumber evidence="7">3.2.1.4</ecNumber>
    </recommendedName>
</protein>
<gene>
    <name evidence="10" type="ordered locus">SBI_09188</name>
</gene>
<comment type="similarity">
    <text evidence="1 6 7">Belongs to the glycosyl hydrolase 9 (cellulase E) family.</text>
</comment>
<dbReference type="Gene3D" id="2.60.40.10">
    <property type="entry name" value="Immunoglobulins"/>
    <property type="match status" value="1"/>
</dbReference>
<dbReference type="InterPro" id="IPR012341">
    <property type="entry name" value="6hp_glycosidase-like_sf"/>
</dbReference>
<dbReference type="HOGENOM" id="CLU_006010_2_1_11"/>
<dbReference type="AlphaFoldDB" id="D7C3U0"/>
<evidence type="ECO:0000256" key="3">
    <source>
        <dbReference type="ARBA" id="ARBA00023277"/>
    </source>
</evidence>
<keyword evidence="5 6" id="KW-0624">Polysaccharide degradation</keyword>
<dbReference type="CAZy" id="GH9">
    <property type="family name" value="Glycoside Hydrolase Family 9"/>
</dbReference>
<dbReference type="RefSeq" id="WP_014181753.1">
    <property type="nucleotide sequence ID" value="NC_016582.1"/>
</dbReference>
<dbReference type="InterPro" id="IPR033126">
    <property type="entry name" value="Glyco_hydro_9_Asp/Glu_AS"/>
</dbReference>
<dbReference type="Gene3D" id="1.50.10.10">
    <property type="match status" value="1"/>
</dbReference>
<keyword evidence="4 6" id="KW-0326">Glycosidase</keyword>
<dbReference type="Pfam" id="PF00759">
    <property type="entry name" value="Glyco_hydro_9"/>
    <property type="match status" value="1"/>
</dbReference>
<name>D7C3U0_STRBB</name>
<evidence type="ECO:0000259" key="8">
    <source>
        <dbReference type="Pfam" id="PF00759"/>
    </source>
</evidence>
<evidence type="ECO:0000313" key="11">
    <source>
        <dbReference type="Proteomes" id="UP000000377"/>
    </source>
</evidence>
<evidence type="ECO:0000256" key="2">
    <source>
        <dbReference type="ARBA" id="ARBA00022801"/>
    </source>
</evidence>
<evidence type="ECO:0000313" key="10">
    <source>
        <dbReference type="EMBL" id="ADI12306.1"/>
    </source>
</evidence>
<evidence type="ECO:0000256" key="6">
    <source>
        <dbReference type="PROSITE-ProRule" id="PRU10060"/>
    </source>
</evidence>
<dbReference type="PATRIC" id="fig|749414.3.peg.9464"/>
<dbReference type="InterPro" id="IPR004197">
    <property type="entry name" value="Cellulase_Ig-like"/>
</dbReference>
<dbReference type="Pfam" id="PF02927">
    <property type="entry name" value="CelD_N"/>
    <property type="match status" value="1"/>
</dbReference>
<dbReference type="SUPFAM" id="SSF48208">
    <property type="entry name" value="Six-hairpin glycosidases"/>
    <property type="match status" value="1"/>
</dbReference>
<keyword evidence="11" id="KW-1185">Reference proteome</keyword>
<evidence type="ECO:0000256" key="7">
    <source>
        <dbReference type="RuleBase" id="RU361166"/>
    </source>
</evidence>
<dbReference type="InterPro" id="IPR008928">
    <property type="entry name" value="6-hairpin_glycosidase_sf"/>
</dbReference>
<keyword evidence="7" id="KW-0136">Cellulose degradation</keyword>
<accession>D7C3U0</accession>
<feature type="domain" description="Glycoside hydrolase family 9" evidence="8">
    <location>
        <begin position="108"/>
        <end position="580"/>
    </location>
</feature>
<dbReference type="EMBL" id="CP002047">
    <property type="protein sequence ID" value="ADI12306.1"/>
    <property type="molecule type" value="Genomic_DNA"/>
</dbReference>
<dbReference type="PROSITE" id="PS00698">
    <property type="entry name" value="GH9_3"/>
    <property type="match status" value="1"/>
</dbReference>
<proteinExistence type="inferred from homology"/>
<dbReference type="InterPro" id="IPR001701">
    <property type="entry name" value="Glyco_hydro_9"/>
</dbReference>
<dbReference type="GO" id="GO:0030245">
    <property type="term" value="P:cellulose catabolic process"/>
    <property type="evidence" value="ECO:0007669"/>
    <property type="project" value="UniProtKB-KW"/>
</dbReference>
<organism evidence="10 11">
    <name type="scientific">Streptomyces bingchenggensis (strain BCW-1)</name>
    <dbReference type="NCBI Taxonomy" id="749414"/>
    <lineage>
        <taxon>Bacteria</taxon>
        <taxon>Bacillati</taxon>
        <taxon>Actinomycetota</taxon>
        <taxon>Actinomycetes</taxon>
        <taxon>Kitasatosporales</taxon>
        <taxon>Streptomycetaceae</taxon>
        <taxon>Streptomyces</taxon>
    </lineage>
</organism>
<evidence type="ECO:0000256" key="5">
    <source>
        <dbReference type="ARBA" id="ARBA00023326"/>
    </source>
</evidence>
<dbReference type="KEGG" id="sbh:SBI_09188"/>
<dbReference type="SUPFAM" id="SSF81296">
    <property type="entry name" value="E set domains"/>
    <property type="match status" value="1"/>
</dbReference>
<evidence type="ECO:0000259" key="9">
    <source>
        <dbReference type="Pfam" id="PF02927"/>
    </source>
</evidence>
<sequence length="599" mass="63721">MAQGLRQLGQYVSDTGPRVRVNQVGCLPCGPKHATVVTDAPRPIPWQLNNSAGVTVASGTSTPAGVDPSSGQRVHTLDFGAVAETGTGYTLSADGQTSHPFNISATLYDQLRSDALHFFYVQRSGIPIADALAPGYGRPAGHIGVAPNKGDTSVPCLPAVGDYALDVRGGWYDAGDAGKYVVGGGIATYQLLSQYERTLTAPPGRLGPPGDGDLRIPEAGDGVPDILDEARWELEFLLRMQVPAGQPRAGMAHHKVHDDNWTELPLSPDQDPQPRHLHPPSTAATLNLAAVAAQGARLYAPYDPGFAQRCLTAARTAWVAAQAHRDVFADSADTIGGGPYDDTDVTDEFYWAAAELFLTTGEQAFLDALRASPYATGEAFPPSGFGWQQVAALGRLDLATVPRPLPEPDRMAARASVVAAADRYLDTAHGQAYGMPLGEGEYVQGSNSVLLNKLVVIATAFDLTGDQRYRDGVLEGLDYIFGRNALNQSYVTGYGAHHSRNQHSRLYGHQIDPALPGPPAGSLAGGPSAGLEDPKANRLLIDRTVNPPRRPAPQLCYLDDIQSWSTNEVAVNWNAALSWVVSFAADQPGHPDRRRPGPS</sequence>
<keyword evidence="3 6" id="KW-0119">Carbohydrate metabolism</keyword>
<dbReference type="eggNOG" id="COG5297">
    <property type="taxonomic scope" value="Bacteria"/>
</dbReference>
<evidence type="ECO:0000256" key="1">
    <source>
        <dbReference type="ARBA" id="ARBA00007072"/>
    </source>
</evidence>
<dbReference type="GO" id="GO:0008810">
    <property type="term" value="F:cellulase activity"/>
    <property type="evidence" value="ECO:0007669"/>
    <property type="project" value="UniProtKB-EC"/>
</dbReference>
<dbReference type="STRING" id="749414.SBI_09188"/>
<reference evidence="10 11" key="1">
    <citation type="journal article" date="2010" name="J. Bacteriol.">
        <title>Genome sequence of the milbemycin-producing bacterium Streptomyces bingchenggensis.</title>
        <authorList>
            <person name="Wang X.J."/>
            <person name="Yan Y.J."/>
            <person name="Zhang B."/>
            <person name="An J."/>
            <person name="Wang J.J."/>
            <person name="Tian J."/>
            <person name="Jiang L."/>
            <person name="Chen Y.H."/>
            <person name="Huang S.X."/>
            <person name="Yin M."/>
            <person name="Zhang J."/>
            <person name="Gao A.L."/>
            <person name="Liu C.X."/>
            <person name="Zhu Z.X."/>
            <person name="Xiang W.S."/>
        </authorList>
    </citation>
    <scope>NUCLEOTIDE SEQUENCE [LARGE SCALE GENOMIC DNA]</scope>
    <source>
        <strain evidence="10 11">BCW-1</strain>
    </source>
</reference>
<keyword evidence="2 6" id="KW-0378">Hydrolase</keyword>
<dbReference type="PANTHER" id="PTHR22298">
    <property type="entry name" value="ENDO-1,4-BETA-GLUCANASE"/>
    <property type="match status" value="1"/>
</dbReference>
<dbReference type="InterPro" id="IPR013783">
    <property type="entry name" value="Ig-like_fold"/>
</dbReference>
<dbReference type="CDD" id="cd02850">
    <property type="entry name" value="E_set_Cellulase_N"/>
    <property type="match status" value="1"/>
</dbReference>
<feature type="active site" evidence="6">
    <location>
        <position position="568"/>
    </location>
</feature>
<evidence type="ECO:0000256" key="4">
    <source>
        <dbReference type="ARBA" id="ARBA00023295"/>
    </source>
</evidence>
<feature type="active site" evidence="6">
    <location>
        <position position="559"/>
    </location>
</feature>
<comment type="catalytic activity">
    <reaction evidence="7">
        <text>Endohydrolysis of (1-&gt;4)-beta-D-glucosidic linkages in cellulose, lichenin and cereal beta-D-glucans.</text>
        <dbReference type="EC" id="3.2.1.4"/>
    </reaction>
</comment>
<dbReference type="InterPro" id="IPR014756">
    <property type="entry name" value="Ig_E-set"/>
</dbReference>
<dbReference type="Proteomes" id="UP000000377">
    <property type="component" value="Chromosome"/>
</dbReference>